<evidence type="ECO:0000256" key="6">
    <source>
        <dbReference type="ARBA" id="ARBA00022989"/>
    </source>
</evidence>
<feature type="transmembrane region" description="Helical" evidence="8">
    <location>
        <begin position="236"/>
        <end position="257"/>
    </location>
</feature>
<evidence type="ECO:0000256" key="2">
    <source>
        <dbReference type="ARBA" id="ARBA00022475"/>
    </source>
</evidence>
<feature type="transmembrane region" description="Helical" evidence="8">
    <location>
        <begin position="269"/>
        <end position="285"/>
    </location>
</feature>
<name>A0ABU3GTT8_9SPHI</name>
<keyword evidence="4" id="KW-0808">Transferase</keyword>
<keyword evidence="3" id="KW-0328">Glycosyltransferase</keyword>
<reference evidence="11" key="1">
    <citation type="submission" date="2023-07" db="EMBL/GenBank/DDBJ databases">
        <title>Functional and genomic diversity of the sorghum phyllosphere microbiome.</title>
        <authorList>
            <person name="Shade A."/>
        </authorList>
    </citation>
    <scope>NUCLEOTIDE SEQUENCE [LARGE SCALE GENOMIC DNA]</scope>
    <source>
        <strain evidence="11">SORGH_AS_0422</strain>
    </source>
</reference>
<proteinExistence type="predicted"/>
<feature type="transmembrane region" description="Helical" evidence="8">
    <location>
        <begin position="189"/>
        <end position="208"/>
    </location>
</feature>
<evidence type="ECO:0000256" key="1">
    <source>
        <dbReference type="ARBA" id="ARBA00004651"/>
    </source>
</evidence>
<feature type="transmembrane region" description="Helical" evidence="8">
    <location>
        <begin position="322"/>
        <end position="344"/>
    </location>
</feature>
<evidence type="ECO:0000256" key="7">
    <source>
        <dbReference type="ARBA" id="ARBA00023136"/>
    </source>
</evidence>
<evidence type="ECO:0000256" key="4">
    <source>
        <dbReference type="ARBA" id="ARBA00022679"/>
    </source>
</evidence>
<feature type="domain" description="Glycosyltransferase RgtA/B/C/D-like" evidence="9">
    <location>
        <begin position="55"/>
        <end position="206"/>
    </location>
</feature>
<dbReference type="RefSeq" id="WP_311949990.1">
    <property type="nucleotide sequence ID" value="NZ_JAVLVU010000001.1"/>
</dbReference>
<feature type="transmembrane region" description="Helical" evidence="8">
    <location>
        <begin position="105"/>
        <end position="138"/>
    </location>
</feature>
<sequence>MFNTSLSKAQANRYILFFLAGWTLLNTLQAATLGVHPDEAYYWIYSRFLDWGYYDHPPMVALFIRLGDSIMQTELGLRLLTVISSTVSVYLLWLIVKRYNTDARWFVALVSGLLAFHIYGFITTPDVPLLLFTILFYYVYQHYLEKNNWAYALLLAVVIALLLYSKYHGVLVLLLTLLANSKILLRPSFYLIPVVAALLYLPHILWQINHNYPSVNYHLFERSSADVFSTARVFEFIPGQLLIAGPLIGWFLFYYGFGKKPLSTFTRCLLFNSIGIFAFFWFNTIKGNVQPHWTLIGFVPLILLVLIRLSDAPVQPKWLYKLALANTALIIVFRLVLIAGIPAVKKLAFLETYYGYDEWAQETKKKVGDAYVIMPVGFQSASKYNYYTHSLKGFSYDASNYRRTQYDMWPIEDSMQNKRAFYTTPYRLGGSETDSIKTDKDTWFGFWVDSVRTYQKVDIRTDKYDLTARPGELMKFNLQIINPYNTLVNFANPKQGSQVTLVACFYQGDNGIFEYAPHNFNDIVITPHNKVNYTFAAKAPTKKGKYELIFSLCTTPFLGGRNSRIVNFTVQ</sequence>
<dbReference type="PANTHER" id="PTHR33908:SF11">
    <property type="entry name" value="MEMBRANE PROTEIN"/>
    <property type="match status" value="1"/>
</dbReference>
<keyword evidence="5 8" id="KW-0812">Transmembrane</keyword>
<keyword evidence="11" id="KW-1185">Reference proteome</keyword>
<dbReference type="InterPro" id="IPR050297">
    <property type="entry name" value="LipidA_mod_glycosyltrf_83"/>
</dbReference>
<protein>
    <recommendedName>
        <fullName evidence="9">Glycosyltransferase RgtA/B/C/D-like domain-containing protein</fullName>
    </recommendedName>
</protein>
<feature type="transmembrane region" description="Helical" evidence="8">
    <location>
        <begin position="75"/>
        <end position="93"/>
    </location>
</feature>
<evidence type="ECO:0000256" key="5">
    <source>
        <dbReference type="ARBA" id="ARBA00022692"/>
    </source>
</evidence>
<dbReference type="PANTHER" id="PTHR33908">
    <property type="entry name" value="MANNOSYLTRANSFERASE YKCB-RELATED"/>
    <property type="match status" value="1"/>
</dbReference>
<organism evidence="10 11">
    <name type="scientific">Mucilaginibacter terrae</name>
    <dbReference type="NCBI Taxonomy" id="1955052"/>
    <lineage>
        <taxon>Bacteria</taxon>
        <taxon>Pseudomonadati</taxon>
        <taxon>Bacteroidota</taxon>
        <taxon>Sphingobacteriia</taxon>
        <taxon>Sphingobacteriales</taxon>
        <taxon>Sphingobacteriaceae</taxon>
        <taxon>Mucilaginibacter</taxon>
    </lineage>
</organism>
<comment type="subcellular location">
    <subcellularLocation>
        <location evidence="1">Cell membrane</location>
        <topology evidence="1">Multi-pass membrane protein</topology>
    </subcellularLocation>
</comment>
<accession>A0ABU3GTT8</accession>
<dbReference type="Pfam" id="PF13231">
    <property type="entry name" value="PMT_2"/>
    <property type="match status" value="1"/>
</dbReference>
<evidence type="ECO:0000256" key="3">
    <source>
        <dbReference type="ARBA" id="ARBA00022676"/>
    </source>
</evidence>
<feature type="transmembrane region" description="Helical" evidence="8">
    <location>
        <begin position="150"/>
        <end position="177"/>
    </location>
</feature>
<evidence type="ECO:0000313" key="10">
    <source>
        <dbReference type="EMBL" id="MDT3403193.1"/>
    </source>
</evidence>
<dbReference type="Proteomes" id="UP001258315">
    <property type="component" value="Unassembled WGS sequence"/>
</dbReference>
<gene>
    <name evidence="10" type="ORF">QE417_002265</name>
</gene>
<feature type="transmembrane region" description="Helical" evidence="8">
    <location>
        <begin position="291"/>
        <end position="310"/>
    </location>
</feature>
<keyword evidence="6 8" id="KW-1133">Transmembrane helix</keyword>
<evidence type="ECO:0000259" key="9">
    <source>
        <dbReference type="Pfam" id="PF13231"/>
    </source>
</evidence>
<evidence type="ECO:0000313" key="11">
    <source>
        <dbReference type="Proteomes" id="UP001258315"/>
    </source>
</evidence>
<comment type="caution">
    <text evidence="10">The sequence shown here is derived from an EMBL/GenBank/DDBJ whole genome shotgun (WGS) entry which is preliminary data.</text>
</comment>
<keyword evidence="2" id="KW-1003">Cell membrane</keyword>
<dbReference type="InterPro" id="IPR038731">
    <property type="entry name" value="RgtA/B/C-like"/>
</dbReference>
<dbReference type="EMBL" id="JAVLVU010000001">
    <property type="protein sequence ID" value="MDT3403193.1"/>
    <property type="molecule type" value="Genomic_DNA"/>
</dbReference>
<evidence type="ECO:0000256" key="8">
    <source>
        <dbReference type="SAM" id="Phobius"/>
    </source>
</evidence>
<keyword evidence="7 8" id="KW-0472">Membrane</keyword>